<gene>
    <name evidence="3" type="ORF">ADICEAN_03573</name>
</gene>
<evidence type="ECO:0000256" key="1">
    <source>
        <dbReference type="SAM" id="MobiDB-lite"/>
    </source>
</evidence>
<accession>M7N1Z0</accession>
<name>M7N1Z0_9BACT</name>
<dbReference type="EMBL" id="AODQ01000127">
    <property type="protein sequence ID" value="EMR01302.1"/>
    <property type="molecule type" value="Genomic_DNA"/>
</dbReference>
<dbReference type="InterPro" id="IPR009057">
    <property type="entry name" value="Homeodomain-like_sf"/>
</dbReference>
<proteinExistence type="predicted"/>
<organism evidence="3 4">
    <name type="scientific">Cesiribacter andamanensis AMV16</name>
    <dbReference type="NCBI Taxonomy" id="1279009"/>
    <lineage>
        <taxon>Bacteria</taxon>
        <taxon>Pseudomonadati</taxon>
        <taxon>Bacteroidota</taxon>
        <taxon>Cytophagia</taxon>
        <taxon>Cytophagales</taxon>
        <taxon>Cesiribacteraceae</taxon>
        <taxon>Cesiribacter</taxon>
    </lineage>
</organism>
<protein>
    <submittedName>
        <fullName evidence="3">Transposase</fullName>
    </submittedName>
</protein>
<dbReference type="Pfam" id="PF13592">
    <property type="entry name" value="HTH_33"/>
    <property type="match status" value="1"/>
</dbReference>
<dbReference type="eggNOG" id="COG3415">
    <property type="taxonomic scope" value="Bacteria"/>
</dbReference>
<evidence type="ECO:0000313" key="3">
    <source>
        <dbReference type="EMBL" id="EMR01302.1"/>
    </source>
</evidence>
<dbReference type="RefSeq" id="WP_009196953.1">
    <property type="nucleotide sequence ID" value="NZ_AODQ01000127.1"/>
</dbReference>
<evidence type="ECO:0000313" key="4">
    <source>
        <dbReference type="Proteomes" id="UP000011910"/>
    </source>
</evidence>
<dbReference type="SUPFAM" id="SSF46689">
    <property type="entry name" value="Homeodomain-like"/>
    <property type="match status" value="1"/>
</dbReference>
<dbReference type="STRING" id="1279009.ADICEAN_03573"/>
<dbReference type="OrthoDB" id="893551at2"/>
<dbReference type="AlphaFoldDB" id="M7N1Z0"/>
<evidence type="ECO:0000259" key="2">
    <source>
        <dbReference type="Pfam" id="PF13592"/>
    </source>
</evidence>
<reference evidence="3 4" key="1">
    <citation type="journal article" date="2013" name="Genome Announc.">
        <title>Draft Genome Sequence of Cesiribacter andamanensis Strain AMV16T, Isolated from a Soil Sample from a Mud Volcano in the Andaman Islands, India.</title>
        <authorList>
            <person name="Shivaji S."/>
            <person name="Ara S."/>
            <person name="Begum Z."/>
            <person name="Srinivas T.N."/>
            <person name="Singh A."/>
            <person name="Kumar Pinnaka A."/>
        </authorList>
    </citation>
    <scope>NUCLEOTIDE SEQUENCE [LARGE SCALE GENOMIC DNA]</scope>
    <source>
        <strain evidence="3 4">AMV16</strain>
    </source>
</reference>
<sequence length="162" mass="18694">MRRVDYQGLITESDEALRSIQKSAVNVLVFQRVQMLRLLKTGRAISLPEAAPLVGVTERSLQNWWRLYRQQGLAAFLRVEPNRKPRLSEEQQQILMQEASKGQFSTIAEISAWVGENFGISYTEVGMWKLVRRLKIKKKTPRPSHVNKDPQAVERFKKTSLS</sequence>
<dbReference type="Pfam" id="PF13551">
    <property type="entry name" value="HTH_29"/>
    <property type="match status" value="1"/>
</dbReference>
<dbReference type="InterPro" id="IPR025959">
    <property type="entry name" value="Winged_HTH_dom"/>
</dbReference>
<comment type="caution">
    <text evidence="3">The sequence shown here is derived from an EMBL/GenBank/DDBJ whole genome shotgun (WGS) entry which is preliminary data.</text>
</comment>
<dbReference type="Proteomes" id="UP000011910">
    <property type="component" value="Unassembled WGS sequence"/>
</dbReference>
<keyword evidence="4" id="KW-1185">Reference proteome</keyword>
<feature type="compositionally biased region" description="Basic and acidic residues" evidence="1">
    <location>
        <begin position="146"/>
        <end position="162"/>
    </location>
</feature>
<feature type="domain" description="Winged helix-turn helix" evidence="2">
    <location>
        <begin position="103"/>
        <end position="160"/>
    </location>
</feature>
<feature type="region of interest" description="Disordered" evidence="1">
    <location>
        <begin position="141"/>
        <end position="162"/>
    </location>
</feature>